<dbReference type="Proteomes" id="UP000000328">
    <property type="component" value="Chromosome"/>
</dbReference>
<reference evidence="1 2" key="1">
    <citation type="journal article" date="2010" name="Cell Res.">
        <title>Complete genome sequence of the rifamycin SV-producing Amycolatopsis mediterranei U32 revealed its genetic characteristics in phylogeny and metabolism.</title>
        <authorList>
            <person name="Zhao W."/>
            <person name="Zhong Y."/>
            <person name="Yuan H."/>
            <person name="Wang J."/>
            <person name="Zheng H."/>
            <person name="Wang Y."/>
            <person name="Cen X."/>
            <person name="Xu F."/>
            <person name="Bai J."/>
            <person name="Han X."/>
            <person name="Lu G."/>
            <person name="Zhu Y."/>
            <person name="Shao Z."/>
            <person name="Yan H."/>
            <person name="Li C."/>
            <person name="Peng N."/>
            <person name="Zhang Z."/>
            <person name="Zhang Y."/>
            <person name="Lin W."/>
            <person name="Fan Y."/>
            <person name="Qin Z."/>
            <person name="Hu Y."/>
            <person name="Zhu B."/>
            <person name="Wang S."/>
            <person name="Ding X."/>
            <person name="Zhao G.P."/>
        </authorList>
    </citation>
    <scope>NUCLEOTIDE SEQUENCE [LARGE SCALE GENOMIC DNA]</scope>
    <source>
        <strain evidence="2">U-32</strain>
    </source>
</reference>
<proteinExistence type="predicted"/>
<gene>
    <name evidence="1" type="ordered locus">AMED_5817</name>
</gene>
<organism evidence="1 2">
    <name type="scientific">Amycolatopsis mediterranei (strain U-32)</name>
    <dbReference type="NCBI Taxonomy" id="749927"/>
    <lineage>
        <taxon>Bacteria</taxon>
        <taxon>Bacillati</taxon>
        <taxon>Actinomycetota</taxon>
        <taxon>Actinomycetes</taxon>
        <taxon>Pseudonocardiales</taxon>
        <taxon>Pseudonocardiaceae</taxon>
        <taxon>Amycolatopsis</taxon>
    </lineage>
</organism>
<dbReference type="HOGENOM" id="CLU_441912_0_0_11"/>
<protein>
    <submittedName>
        <fullName evidence="1">Uncharacterized protein</fullName>
    </submittedName>
</protein>
<dbReference type="eggNOG" id="COG5635">
    <property type="taxonomic scope" value="Bacteria"/>
</dbReference>
<evidence type="ECO:0000313" key="1">
    <source>
        <dbReference type="EMBL" id="ADJ47564.1"/>
    </source>
</evidence>
<name>A0A0H3DD49_AMYMU</name>
<sequence>MSDGDVMVFNGLSRFAVPVEKPVLLDDDGFLLATSDARWRSGEAVSPVPVAELPTEVVSFALLAAGGAGKTVTFTELANAEPDARRIDTSALTIDGLERELDDACFHESAVYLDGLDQAASVEARLFPWLERYLTAPARRGMRSRLACRAAAWDAVLGRALFQQMTAFTVWKLAPLDRDTASKAVEHAIGVSEVDSAAFMKALVGAKLGRLSGCVGQLVAVARYWNAQGVLPRSAADAMKFEIEYLLRETDERRQPRLPLDRSMRVAQRLGAFTMFAGNQALTVRAVGDRATLPVSDLPSDAEPDQPARTIEPLDYGAVLDTALFDSGPAGSVMFRHQRYLEYLAAAYLVQRGIRAGQIPVLLGVHVNGLLPTPRIGVASWLAALAPDLVAQLFIDNAAMFASAAAVVELPSDEARAALVKGLLEAAARDDAEPDWRLDRTGLLHAGLTEQLAEYLGRGPANAPQLWWIARLAAAGGCRTLAPALARAALEPAWFGYVRRAAVAAVADLGEDDLQLSLRQLLAEPTDTDPDADNEVRAAVIDALYPRLLSTVELTQALRPHRSMLFGGYLQSLRELPSRVPENDLADFVAWLADHAWRSDVRDDDQFEDLYAGVIKRA</sequence>
<dbReference type="KEGG" id="amd:AMED_5817"/>
<dbReference type="RefSeq" id="WP_013227617.1">
    <property type="nucleotide sequence ID" value="NC_014318.1"/>
</dbReference>
<dbReference type="GeneID" id="92873485"/>
<evidence type="ECO:0000313" key="2">
    <source>
        <dbReference type="Proteomes" id="UP000000328"/>
    </source>
</evidence>
<dbReference type="AlphaFoldDB" id="A0A0H3DD49"/>
<dbReference type="EMBL" id="CP002000">
    <property type="protein sequence ID" value="ADJ47564.1"/>
    <property type="molecule type" value="Genomic_DNA"/>
</dbReference>
<dbReference type="PATRIC" id="fig|749927.5.peg.6053"/>
<dbReference type="OrthoDB" id="568465at2"/>
<accession>A0A0H3DD49</accession>